<dbReference type="PANTHER" id="PTHR43036:SF1">
    <property type="entry name" value="S-ADENOSYL-L-METHIONINE-DEPENDENT METHYLTRANSFERASES SUPERFAMILY PROTEIN"/>
    <property type="match status" value="1"/>
</dbReference>
<protein>
    <recommendedName>
        <fullName evidence="1">Methyltransferase type 11 domain-containing protein</fullName>
    </recommendedName>
</protein>
<evidence type="ECO:0000313" key="2">
    <source>
        <dbReference type="EMBL" id="KAK9909383.1"/>
    </source>
</evidence>
<gene>
    <name evidence="2" type="ORF">WJX75_001398</name>
</gene>
<proteinExistence type="predicted"/>
<dbReference type="SUPFAM" id="SSF53335">
    <property type="entry name" value="S-adenosyl-L-methionine-dependent methyltransferases"/>
    <property type="match status" value="1"/>
</dbReference>
<dbReference type="Gene3D" id="3.40.50.150">
    <property type="entry name" value="Vaccinia Virus protein VP39"/>
    <property type="match status" value="1"/>
</dbReference>
<organism evidence="2 3">
    <name type="scientific">Coccomyxa subellipsoidea</name>
    <dbReference type="NCBI Taxonomy" id="248742"/>
    <lineage>
        <taxon>Eukaryota</taxon>
        <taxon>Viridiplantae</taxon>
        <taxon>Chlorophyta</taxon>
        <taxon>core chlorophytes</taxon>
        <taxon>Trebouxiophyceae</taxon>
        <taxon>Trebouxiophyceae incertae sedis</taxon>
        <taxon>Coccomyxaceae</taxon>
        <taxon>Coccomyxa</taxon>
    </lineage>
</organism>
<name>A0ABR2YR20_9CHLO</name>
<reference evidence="2 3" key="1">
    <citation type="journal article" date="2024" name="Nat. Commun.">
        <title>Phylogenomics reveals the evolutionary origins of lichenization in chlorophyte algae.</title>
        <authorList>
            <person name="Puginier C."/>
            <person name="Libourel C."/>
            <person name="Otte J."/>
            <person name="Skaloud P."/>
            <person name="Haon M."/>
            <person name="Grisel S."/>
            <person name="Petersen M."/>
            <person name="Berrin J.G."/>
            <person name="Delaux P.M."/>
            <person name="Dal Grande F."/>
            <person name="Keller J."/>
        </authorList>
    </citation>
    <scope>NUCLEOTIDE SEQUENCE [LARGE SCALE GENOMIC DNA]</scope>
    <source>
        <strain evidence="2 3">SAG 216-7</strain>
    </source>
</reference>
<dbReference type="PANTHER" id="PTHR43036">
    <property type="entry name" value="OSJNBB0011N17.9 PROTEIN"/>
    <property type="match status" value="1"/>
</dbReference>
<accession>A0ABR2YR20</accession>
<dbReference type="EMBL" id="JALJOT010000006">
    <property type="protein sequence ID" value="KAK9909383.1"/>
    <property type="molecule type" value="Genomic_DNA"/>
</dbReference>
<evidence type="ECO:0000259" key="1">
    <source>
        <dbReference type="Pfam" id="PF08241"/>
    </source>
</evidence>
<keyword evidence="3" id="KW-1185">Reference proteome</keyword>
<sequence length="252" mass="28582">MPFSSTRVSRASAAEFTAEKVLEEPNWPESLPFRDEDFQRYDPSSDKIFYDQPRFVTHIDDSAIAALTKFYERSFPPSGSDDVAILDLCSSWISHYPKGYKAGRIAGLGMNEEELKRNVALTEFVVKDLNEDARLPYEDNSFDVVTNAVSVDYLTRPLEMFREMHRVLKPGGQAIMSFSNRCFPTKAIAIWTATGDLDHIWIVGAYYHYSVPDGWTAPKAEDITQQPALGGYFGKTDPMYVVHARKAEPRDM</sequence>
<dbReference type="InterPro" id="IPR013216">
    <property type="entry name" value="Methyltransf_11"/>
</dbReference>
<feature type="domain" description="Methyltransferase type 11" evidence="1">
    <location>
        <begin position="112"/>
        <end position="175"/>
    </location>
</feature>
<dbReference type="InterPro" id="IPR029063">
    <property type="entry name" value="SAM-dependent_MTases_sf"/>
</dbReference>
<dbReference type="Pfam" id="PF08241">
    <property type="entry name" value="Methyltransf_11"/>
    <property type="match status" value="1"/>
</dbReference>
<dbReference type="CDD" id="cd02440">
    <property type="entry name" value="AdoMet_MTases"/>
    <property type="match status" value="1"/>
</dbReference>
<comment type="caution">
    <text evidence="2">The sequence shown here is derived from an EMBL/GenBank/DDBJ whole genome shotgun (WGS) entry which is preliminary data.</text>
</comment>
<evidence type="ECO:0000313" key="3">
    <source>
        <dbReference type="Proteomes" id="UP001491310"/>
    </source>
</evidence>
<dbReference type="Proteomes" id="UP001491310">
    <property type="component" value="Unassembled WGS sequence"/>
</dbReference>